<organism evidence="1 2">
    <name type="scientific">Fusarium poae</name>
    <dbReference type="NCBI Taxonomy" id="36050"/>
    <lineage>
        <taxon>Eukaryota</taxon>
        <taxon>Fungi</taxon>
        <taxon>Dikarya</taxon>
        <taxon>Ascomycota</taxon>
        <taxon>Pezizomycotina</taxon>
        <taxon>Sordariomycetes</taxon>
        <taxon>Hypocreomycetidae</taxon>
        <taxon>Hypocreales</taxon>
        <taxon>Nectriaceae</taxon>
        <taxon>Fusarium</taxon>
    </lineage>
</organism>
<reference evidence="1 2" key="1">
    <citation type="submission" date="2016-06" db="EMBL/GenBank/DDBJ databases">
        <title>Living apart together: crosstalk between the core and supernumerary genomes in a fungal plant pathogen.</title>
        <authorList>
            <person name="Vanheule A."/>
            <person name="Audenaert K."/>
            <person name="Warris S."/>
            <person name="Van De Geest H."/>
            <person name="Schijlen E."/>
            <person name="Hofte M."/>
            <person name="De Saeger S."/>
            <person name="Haesaert G."/>
            <person name="Waalwijk C."/>
            <person name="Van Der Lee T."/>
        </authorList>
    </citation>
    <scope>NUCLEOTIDE SEQUENCE [LARGE SCALE GENOMIC DNA]</scope>
    <source>
        <strain evidence="1 2">2516</strain>
    </source>
</reference>
<gene>
    <name evidence="1" type="ORF">FPOA_03389</name>
</gene>
<dbReference type="Proteomes" id="UP000091967">
    <property type="component" value="Unassembled WGS sequence"/>
</dbReference>
<protein>
    <submittedName>
        <fullName evidence="1">Uncharacterized protein</fullName>
    </submittedName>
</protein>
<dbReference type="EMBL" id="LYXU01000001">
    <property type="protein sequence ID" value="OBS29453.1"/>
    <property type="molecule type" value="Genomic_DNA"/>
</dbReference>
<dbReference type="AlphaFoldDB" id="A0A1B8B9Q7"/>
<evidence type="ECO:0000313" key="1">
    <source>
        <dbReference type="EMBL" id="OBS29453.1"/>
    </source>
</evidence>
<proteinExistence type="predicted"/>
<name>A0A1B8B9Q7_FUSPO</name>
<sequence>MAEEQLVRSASGIWLRDSTAPSKSPNTAPSSIAEFAPCAKIEKWKRPESCCSHLASKRAASRFFKYLLRLGMSPRGPYRLMTVNTAPDRAKRVIGAMVENLKESYTIDYVVNSERESSKSPFLENWT</sequence>
<comment type="caution">
    <text evidence="1">The sequence shown here is derived from an EMBL/GenBank/DDBJ whole genome shotgun (WGS) entry which is preliminary data.</text>
</comment>
<accession>A0A1B8B9Q7</accession>
<keyword evidence="2" id="KW-1185">Reference proteome</keyword>
<evidence type="ECO:0000313" key="2">
    <source>
        <dbReference type="Proteomes" id="UP000091967"/>
    </source>
</evidence>